<sequence>MRFAFSAPLSLLSRVFVALVGGYATAAAYAAAMARWLPMDRTDAVTTGMIASFAIYAAIAVMAFAVRSAARAWIWLGVCGLPPALALYLSMRGGAA</sequence>
<dbReference type="EMBL" id="JARJJS010000003">
    <property type="protein sequence ID" value="MDF4025979.1"/>
    <property type="molecule type" value="Genomic_DNA"/>
</dbReference>
<organism evidence="2 3">
    <name type="scientific">Luteibacter sahnii</name>
    <dbReference type="NCBI Taxonomy" id="3021977"/>
    <lineage>
        <taxon>Bacteria</taxon>
        <taxon>Pseudomonadati</taxon>
        <taxon>Pseudomonadota</taxon>
        <taxon>Gammaproteobacteria</taxon>
        <taxon>Lysobacterales</taxon>
        <taxon>Rhodanobacteraceae</taxon>
        <taxon>Luteibacter</taxon>
    </lineage>
</organism>
<gene>
    <name evidence="2" type="ORF">P3W24_13455</name>
</gene>
<name>A0ABT6BDB2_9GAMM</name>
<keyword evidence="1" id="KW-0812">Transmembrane</keyword>
<feature type="transmembrane region" description="Helical" evidence="1">
    <location>
        <begin position="44"/>
        <end position="66"/>
    </location>
</feature>
<comment type="caution">
    <text evidence="2">The sequence shown here is derived from an EMBL/GenBank/DDBJ whole genome shotgun (WGS) entry which is preliminary data.</text>
</comment>
<feature type="transmembrane region" description="Helical" evidence="1">
    <location>
        <begin position="72"/>
        <end position="91"/>
    </location>
</feature>
<evidence type="ECO:0000313" key="3">
    <source>
        <dbReference type="Proteomes" id="UP001528850"/>
    </source>
</evidence>
<keyword evidence="1" id="KW-1133">Transmembrane helix</keyword>
<evidence type="ECO:0000313" key="2">
    <source>
        <dbReference type="EMBL" id="MDF4025979.1"/>
    </source>
</evidence>
<keyword evidence="1" id="KW-0472">Membrane</keyword>
<proteinExistence type="predicted"/>
<protein>
    <submittedName>
        <fullName evidence="2">DUF3649 domain-containing protein</fullName>
    </submittedName>
</protein>
<keyword evidence="3" id="KW-1185">Reference proteome</keyword>
<accession>A0ABT6BDB2</accession>
<reference evidence="2 3" key="1">
    <citation type="journal article" date="2024" name="Curr. Microbiol.">
        <title>Luteibacter sahnii sp. nov., A Novel Yellow-Colored Xanthomonadin Pigment Producing Probiotic Bacterium from Healthy Rice Seed Microbiome.</title>
        <authorList>
            <person name="Jaiswal G."/>
            <person name="Rana R."/>
            <person name="Nayak P.K."/>
            <person name="Chouhan R."/>
            <person name="Gandhi S.G."/>
            <person name="Patel H.K."/>
            <person name="Patil P.B."/>
        </authorList>
    </citation>
    <scope>NUCLEOTIDE SEQUENCE [LARGE SCALE GENOMIC DNA]</scope>
    <source>
        <strain evidence="2 3">PPL201</strain>
    </source>
</reference>
<evidence type="ECO:0000256" key="1">
    <source>
        <dbReference type="SAM" id="Phobius"/>
    </source>
</evidence>
<feature type="transmembrane region" description="Helical" evidence="1">
    <location>
        <begin position="12"/>
        <end position="32"/>
    </location>
</feature>
<dbReference type="Proteomes" id="UP001528850">
    <property type="component" value="Unassembled WGS sequence"/>
</dbReference>